<evidence type="ECO:0000256" key="1">
    <source>
        <dbReference type="ARBA" id="ARBA00005513"/>
    </source>
</evidence>
<evidence type="ECO:0000256" key="11">
    <source>
        <dbReference type="ARBA" id="ARBA00025198"/>
    </source>
</evidence>
<keyword evidence="8 13" id="KW-0406">Ion transport</keyword>
<keyword evidence="5 13" id="KW-0812">Transmembrane</keyword>
<dbReference type="GO" id="GO:0045259">
    <property type="term" value="C:proton-transporting ATP synthase complex"/>
    <property type="evidence" value="ECO:0007669"/>
    <property type="project" value="UniProtKB-KW"/>
</dbReference>
<dbReference type="PANTHER" id="PTHR33445:SF1">
    <property type="entry name" value="ATP SYNTHASE SUBUNIT B"/>
    <property type="match status" value="1"/>
</dbReference>
<dbReference type="GO" id="GO:0005886">
    <property type="term" value="C:plasma membrane"/>
    <property type="evidence" value="ECO:0007669"/>
    <property type="project" value="UniProtKB-SubCell"/>
</dbReference>
<comment type="similarity">
    <text evidence="1 13 14">Belongs to the ATPase B chain family.</text>
</comment>
<evidence type="ECO:0000313" key="16">
    <source>
        <dbReference type="EMBL" id="MBU3806166.1"/>
    </source>
</evidence>
<proteinExistence type="inferred from homology"/>
<evidence type="ECO:0000256" key="14">
    <source>
        <dbReference type="RuleBase" id="RU003848"/>
    </source>
</evidence>
<dbReference type="SUPFAM" id="SSF81573">
    <property type="entry name" value="F1F0 ATP synthase subunit B, membrane domain"/>
    <property type="match status" value="1"/>
</dbReference>
<evidence type="ECO:0000256" key="10">
    <source>
        <dbReference type="ARBA" id="ARBA00023310"/>
    </source>
</evidence>
<dbReference type="Pfam" id="PF00430">
    <property type="entry name" value="ATP-synt_B"/>
    <property type="match status" value="1"/>
</dbReference>
<keyword evidence="4 13" id="KW-0138">CF(0)</keyword>
<dbReference type="HAMAP" id="MF_01398">
    <property type="entry name" value="ATP_synth_b_bprime"/>
    <property type="match status" value="1"/>
</dbReference>
<dbReference type="EMBL" id="JAHLFP010000036">
    <property type="protein sequence ID" value="MBU3806166.1"/>
    <property type="molecule type" value="Genomic_DNA"/>
</dbReference>
<keyword evidence="2 13" id="KW-0813">Transport</keyword>
<evidence type="ECO:0000256" key="8">
    <source>
        <dbReference type="ARBA" id="ARBA00023065"/>
    </source>
</evidence>
<evidence type="ECO:0000256" key="13">
    <source>
        <dbReference type="HAMAP-Rule" id="MF_01398"/>
    </source>
</evidence>
<evidence type="ECO:0000256" key="5">
    <source>
        <dbReference type="ARBA" id="ARBA00022692"/>
    </source>
</evidence>
<comment type="function">
    <text evidence="13">Component of the F(0) channel, it forms part of the peripheral stalk, linking F(1) to F(0).</text>
</comment>
<evidence type="ECO:0000256" key="12">
    <source>
        <dbReference type="ARBA" id="ARBA00037847"/>
    </source>
</evidence>
<reference evidence="16" key="1">
    <citation type="journal article" date="2021" name="PeerJ">
        <title>Extensive microbial diversity within the chicken gut microbiome revealed by metagenomics and culture.</title>
        <authorList>
            <person name="Gilroy R."/>
            <person name="Ravi A."/>
            <person name="Getino M."/>
            <person name="Pursley I."/>
            <person name="Horton D.L."/>
            <person name="Alikhan N.F."/>
            <person name="Baker D."/>
            <person name="Gharbi K."/>
            <person name="Hall N."/>
            <person name="Watson M."/>
            <person name="Adriaenssens E.M."/>
            <person name="Foster-Nyarko E."/>
            <person name="Jarju S."/>
            <person name="Secka A."/>
            <person name="Antonio M."/>
            <person name="Oren A."/>
            <person name="Chaudhuri R.R."/>
            <person name="La Ragione R."/>
            <person name="Hildebrand F."/>
            <person name="Pallen M.J."/>
        </authorList>
    </citation>
    <scope>NUCLEOTIDE SEQUENCE</scope>
    <source>
        <strain evidence="16">B5_2728</strain>
    </source>
</reference>
<dbReference type="CDD" id="cd06503">
    <property type="entry name" value="ATP-synt_Fo_b"/>
    <property type="match status" value="1"/>
</dbReference>
<reference evidence="16" key="2">
    <citation type="submission" date="2021-04" db="EMBL/GenBank/DDBJ databases">
        <authorList>
            <person name="Gilroy R."/>
        </authorList>
    </citation>
    <scope>NUCLEOTIDE SEQUENCE</scope>
    <source>
        <strain evidence="16">B5_2728</strain>
    </source>
</reference>
<keyword evidence="15" id="KW-0175">Coiled coil</keyword>
<comment type="function">
    <text evidence="11 13">F(1)F(0) ATP synthase produces ATP from ADP in the presence of a proton or sodium gradient. F-type ATPases consist of two structural domains, F(1) containing the extramembraneous catalytic core and F(0) containing the membrane proton channel, linked together by a central stalk and a peripheral stalk. During catalysis, ATP synthesis in the catalytic domain of F(1) is coupled via a rotary mechanism of the central stalk subunits to proton translocation.</text>
</comment>
<organism evidence="16 17">
    <name type="scientific">Candidatus Allofournierella pullistercoris</name>
    <dbReference type="NCBI Taxonomy" id="2838597"/>
    <lineage>
        <taxon>Bacteria</taxon>
        <taxon>Bacillati</taxon>
        <taxon>Bacillota</taxon>
        <taxon>Clostridia</taxon>
        <taxon>Eubacteriales</taxon>
        <taxon>Oscillospiraceae</taxon>
        <taxon>Allofournierella</taxon>
    </lineage>
</organism>
<keyword evidence="7 13" id="KW-1133">Transmembrane helix</keyword>
<dbReference type="InterPro" id="IPR002146">
    <property type="entry name" value="ATP_synth_b/b'su_bac/chlpt"/>
</dbReference>
<evidence type="ECO:0000256" key="4">
    <source>
        <dbReference type="ARBA" id="ARBA00022547"/>
    </source>
</evidence>
<dbReference type="GO" id="GO:0046933">
    <property type="term" value="F:proton-transporting ATP synthase activity, rotational mechanism"/>
    <property type="evidence" value="ECO:0007669"/>
    <property type="project" value="UniProtKB-UniRule"/>
</dbReference>
<dbReference type="GO" id="GO:0046961">
    <property type="term" value="F:proton-transporting ATPase activity, rotational mechanism"/>
    <property type="evidence" value="ECO:0007669"/>
    <property type="project" value="TreeGrafter"/>
</dbReference>
<gene>
    <name evidence="13 16" type="primary">atpF</name>
    <name evidence="16" type="ORF">H9882_04665</name>
</gene>
<dbReference type="Proteomes" id="UP000713596">
    <property type="component" value="Unassembled WGS sequence"/>
</dbReference>
<comment type="caution">
    <text evidence="16">The sequence shown here is derived from an EMBL/GenBank/DDBJ whole genome shotgun (WGS) entry which is preliminary data.</text>
</comment>
<feature type="transmembrane region" description="Helical" evidence="13">
    <location>
        <begin position="12"/>
        <end position="32"/>
    </location>
</feature>
<evidence type="ECO:0000256" key="9">
    <source>
        <dbReference type="ARBA" id="ARBA00023136"/>
    </source>
</evidence>
<keyword evidence="6 13" id="KW-0375">Hydrogen ion transport</keyword>
<keyword evidence="3 13" id="KW-1003">Cell membrane</keyword>
<evidence type="ECO:0000256" key="6">
    <source>
        <dbReference type="ARBA" id="ARBA00022781"/>
    </source>
</evidence>
<dbReference type="NCBIfam" id="TIGR01144">
    <property type="entry name" value="ATP_synt_b"/>
    <property type="match status" value="1"/>
</dbReference>
<evidence type="ECO:0000256" key="15">
    <source>
        <dbReference type="SAM" id="Coils"/>
    </source>
</evidence>
<dbReference type="AlphaFoldDB" id="A0A948T2S1"/>
<evidence type="ECO:0000256" key="7">
    <source>
        <dbReference type="ARBA" id="ARBA00022989"/>
    </source>
</evidence>
<dbReference type="Gene3D" id="6.10.250.1580">
    <property type="match status" value="1"/>
</dbReference>
<dbReference type="InterPro" id="IPR050059">
    <property type="entry name" value="ATP_synthase_B_chain"/>
</dbReference>
<name>A0A948T2S1_9FIRM</name>
<comment type="subcellular location">
    <subcellularLocation>
        <location evidence="13">Cell membrane</location>
        <topology evidence="13">Single-pass membrane protein</topology>
    </subcellularLocation>
    <subcellularLocation>
        <location evidence="12">Endomembrane system</location>
        <topology evidence="12">Single-pass membrane protein</topology>
    </subcellularLocation>
</comment>
<dbReference type="InterPro" id="IPR028987">
    <property type="entry name" value="ATP_synth_B-like_membr_sf"/>
</dbReference>
<accession>A0A948T2S1</accession>
<evidence type="ECO:0000256" key="2">
    <source>
        <dbReference type="ARBA" id="ARBA00022448"/>
    </source>
</evidence>
<dbReference type="InterPro" id="IPR005864">
    <property type="entry name" value="ATP_synth_F0_bsu_bac"/>
</dbReference>
<comment type="subunit">
    <text evidence="13">F-type ATPases have 2 components, F(1) - the catalytic core - and F(0) - the membrane proton channel. F(1) has five subunits: alpha(3), beta(3), gamma(1), delta(1), epsilon(1). F(0) has three main subunits: a(1), b(2) and c(10-14). The alpha and beta chains form an alternating ring which encloses part of the gamma chain. F(1) is attached to F(0) by a central stalk formed by the gamma and epsilon chains, while a peripheral stalk is formed by the delta and b chains.</text>
</comment>
<evidence type="ECO:0000256" key="3">
    <source>
        <dbReference type="ARBA" id="ARBA00022475"/>
    </source>
</evidence>
<sequence length="163" mass="18604">MSILNINAEIVWVFINLAVLLVLMKHFLFGPVTRMLDQRSKEIADTIQDAENRLDEANQTKQTYESNLQNAKKEAQQIIEQAKKQAQAEYEARMEQARQDIDRLKQAAQQQAAADRDALLQQTRQEIAMLSLMAASRVCAQRLDSQSDEALVGAFLQEVEERK</sequence>
<protein>
    <recommendedName>
        <fullName evidence="13">ATP synthase subunit b</fullName>
    </recommendedName>
    <alternativeName>
        <fullName evidence="13">ATP synthase F(0) sector subunit b</fullName>
    </alternativeName>
    <alternativeName>
        <fullName evidence="13">ATPase subunit I</fullName>
    </alternativeName>
    <alternativeName>
        <fullName evidence="13">F-type ATPase subunit b</fullName>
        <shortName evidence="13">F-ATPase subunit b</shortName>
    </alternativeName>
</protein>
<keyword evidence="10 13" id="KW-0066">ATP synthesis</keyword>
<feature type="coiled-coil region" evidence="15">
    <location>
        <begin position="40"/>
        <end position="114"/>
    </location>
</feature>
<dbReference type="GO" id="GO:0012505">
    <property type="term" value="C:endomembrane system"/>
    <property type="evidence" value="ECO:0007669"/>
    <property type="project" value="UniProtKB-SubCell"/>
</dbReference>
<keyword evidence="9 13" id="KW-0472">Membrane</keyword>
<evidence type="ECO:0000313" key="17">
    <source>
        <dbReference type="Proteomes" id="UP000713596"/>
    </source>
</evidence>
<dbReference type="PANTHER" id="PTHR33445">
    <property type="entry name" value="ATP SYNTHASE SUBUNIT B', CHLOROPLASTIC"/>
    <property type="match status" value="1"/>
</dbReference>